<evidence type="ECO:0000313" key="2">
    <source>
        <dbReference type="Proteomes" id="UP000464718"/>
    </source>
</evidence>
<name>A0AAX1G0J5_VIBPH</name>
<dbReference type="EMBL" id="CP034302">
    <property type="protein sequence ID" value="QHH13219.1"/>
    <property type="molecule type" value="Genomic_DNA"/>
</dbReference>
<accession>A0AAX1G0J5</accession>
<sequence>MAFASFYDKLNIKIRYANSLEELIVWRRRVSIGNSGLSFKQLNGRLIYHRYNKEKEATIDDDK</sequence>
<keyword evidence="1" id="KW-0614">Plasmid</keyword>
<protein>
    <submittedName>
        <fullName evidence="1">Uncharacterized protein</fullName>
    </submittedName>
</protein>
<reference evidence="1 2" key="1">
    <citation type="submission" date="2018-12" db="EMBL/GenBank/DDBJ databases">
        <title>Genomic insights into the evolutionary origins and pathogenicity of five Vibrio parahaemolyticus strains isolated from the shrimp with acute hepatopancreatic necrosis disease (AHPND).</title>
        <authorList>
            <person name="Yang Q."/>
            <person name="Dong X."/>
            <person name="Xie G."/>
            <person name="Fu S."/>
            <person name="Zou P."/>
            <person name="Sun J."/>
            <person name="Wang Y."/>
            <person name="Huang J."/>
        </authorList>
    </citation>
    <scope>NUCLEOTIDE SEQUENCE [LARGE SCALE GENOMIC DNA]</scope>
    <source>
        <strain evidence="1 2">20160303005-1</strain>
        <plasmid evidence="2">pvpsd2016-3</plasmid>
    </source>
</reference>
<proteinExistence type="predicted"/>
<dbReference type="Proteomes" id="UP000464718">
    <property type="component" value="Plasmid pvpsd2016-3"/>
</dbReference>
<evidence type="ECO:0000313" key="1">
    <source>
        <dbReference type="EMBL" id="QHH13219.1"/>
    </source>
</evidence>
<dbReference type="RefSeq" id="WP_086482461.1">
    <property type="nucleotide sequence ID" value="NZ_CP034302.1"/>
</dbReference>
<organism evidence="1 2">
    <name type="scientific">Vibrio parahaemolyticus</name>
    <dbReference type="NCBI Taxonomy" id="670"/>
    <lineage>
        <taxon>Bacteria</taxon>
        <taxon>Pseudomonadati</taxon>
        <taxon>Pseudomonadota</taxon>
        <taxon>Gammaproteobacteria</taxon>
        <taxon>Vibrionales</taxon>
        <taxon>Vibrionaceae</taxon>
        <taxon>Vibrio</taxon>
    </lineage>
</organism>
<dbReference type="AlphaFoldDB" id="A0AAX1G0J5"/>
<geneLocation type="plasmid" evidence="2">
    <name>pvpsd2016-3</name>
</geneLocation>
<gene>
    <name evidence="1" type="ORF">EHC69_28590</name>
</gene>